<dbReference type="Pfam" id="PF01925">
    <property type="entry name" value="TauE"/>
    <property type="match status" value="1"/>
</dbReference>
<dbReference type="GO" id="GO:0005886">
    <property type="term" value="C:plasma membrane"/>
    <property type="evidence" value="ECO:0007669"/>
    <property type="project" value="UniProtKB-SubCell"/>
</dbReference>
<dbReference type="PANTHER" id="PTHR43701">
    <property type="entry name" value="MEMBRANE TRANSPORTER PROTEIN MJ0441-RELATED"/>
    <property type="match status" value="1"/>
</dbReference>
<comment type="similarity">
    <text evidence="5">Belongs to the 4-toluene sulfonate uptake permease (TSUP) (TC 2.A.102) family.</text>
</comment>
<dbReference type="InterPro" id="IPR002781">
    <property type="entry name" value="TM_pro_TauE-like"/>
</dbReference>
<dbReference type="KEGG" id="lnu:N7U66_20140"/>
<evidence type="ECO:0000313" key="7">
    <source>
        <dbReference type="Proteomes" id="UP001164705"/>
    </source>
</evidence>
<keyword evidence="5" id="KW-1003">Cell membrane</keyword>
<feature type="transmembrane region" description="Helical" evidence="5">
    <location>
        <begin position="82"/>
        <end position="102"/>
    </location>
</feature>
<protein>
    <recommendedName>
        <fullName evidence="5">Probable membrane transporter protein</fullName>
    </recommendedName>
</protein>
<accession>A0A9E8MXG0</accession>
<name>A0A9E8MXG0_9FLAO</name>
<organism evidence="6 7">
    <name type="scientific">Lacinutrix neustonica</name>
    <dbReference type="NCBI Taxonomy" id="2980107"/>
    <lineage>
        <taxon>Bacteria</taxon>
        <taxon>Pseudomonadati</taxon>
        <taxon>Bacteroidota</taxon>
        <taxon>Flavobacteriia</taxon>
        <taxon>Flavobacteriales</taxon>
        <taxon>Flavobacteriaceae</taxon>
        <taxon>Lacinutrix</taxon>
    </lineage>
</organism>
<proteinExistence type="inferred from homology"/>
<evidence type="ECO:0000256" key="3">
    <source>
        <dbReference type="ARBA" id="ARBA00022989"/>
    </source>
</evidence>
<keyword evidence="4 5" id="KW-0472">Membrane</keyword>
<feature type="transmembrane region" description="Helical" evidence="5">
    <location>
        <begin position="12"/>
        <end position="45"/>
    </location>
</feature>
<evidence type="ECO:0000313" key="6">
    <source>
        <dbReference type="EMBL" id="WAC02069.1"/>
    </source>
</evidence>
<feature type="transmembrane region" description="Helical" evidence="5">
    <location>
        <begin position="51"/>
        <end position="70"/>
    </location>
</feature>
<comment type="subcellular location">
    <subcellularLocation>
        <location evidence="5">Cell membrane</location>
        <topology evidence="5">Multi-pass membrane protein</topology>
    </subcellularLocation>
    <subcellularLocation>
        <location evidence="1">Membrane</location>
        <topology evidence="1">Multi-pass membrane protein</topology>
    </subcellularLocation>
</comment>
<evidence type="ECO:0000256" key="4">
    <source>
        <dbReference type="ARBA" id="ARBA00023136"/>
    </source>
</evidence>
<reference evidence="6" key="1">
    <citation type="submission" date="2022-11" db="EMBL/GenBank/DDBJ databases">
        <title>Lacinutrix neustonica HL-RS19T sp. nov., isolated from the surface microlayer sample of brackish Lake Shihwa.</title>
        <authorList>
            <person name="Choi J.Y."/>
            <person name="Hwang C.Y."/>
        </authorList>
    </citation>
    <scope>NUCLEOTIDE SEQUENCE</scope>
    <source>
        <strain evidence="6">HL-RS19</strain>
    </source>
</reference>
<evidence type="ECO:0000256" key="1">
    <source>
        <dbReference type="ARBA" id="ARBA00004141"/>
    </source>
</evidence>
<dbReference type="InterPro" id="IPR051598">
    <property type="entry name" value="TSUP/Inactive_protease-like"/>
</dbReference>
<keyword evidence="7" id="KW-1185">Reference proteome</keyword>
<gene>
    <name evidence="6" type="ORF">N7U66_20140</name>
</gene>
<dbReference type="AlphaFoldDB" id="A0A9E8MXG0"/>
<dbReference type="EMBL" id="CP113088">
    <property type="protein sequence ID" value="WAC02069.1"/>
    <property type="molecule type" value="Genomic_DNA"/>
</dbReference>
<dbReference type="RefSeq" id="WP_267676667.1">
    <property type="nucleotide sequence ID" value="NZ_CP113088.1"/>
</dbReference>
<dbReference type="PANTHER" id="PTHR43701:SF2">
    <property type="entry name" value="MEMBRANE TRANSPORTER PROTEIN YJNA-RELATED"/>
    <property type="match status" value="1"/>
</dbReference>
<keyword evidence="3 5" id="KW-1133">Transmembrane helix</keyword>
<keyword evidence="2 5" id="KW-0812">Transmembrane</keyword>
<evidence type="ECO:0000256" key="5">
    <source>
        <dbReference type="RuleBase" id="RU363041"/>
    </source>
</evidence>
<evidence type="ECO:0000256" key="2">
    <source>
        <dbReference type="ARBA" id="ARBA00022692"/>
    </source>
</evidence>
<dbReference type="Proteomes" id="UP001164705">
    <property type="component" value="Chromosome"/>
</dbReference>
<sequence length="128" mass="13722">MKTKMDLQMVFVLIIIGLLAGIFSGMFGIGGGVVMVPLMVFALGYSQHQAQGTSLAVLAVPVTFLAAYTYHKTGEHPINFKYALVIAACFVLGGYLGTKIAVSINETLLKKIFSVLLAAIAIKMFFSK</sequence>